<dbReference type="EMBL" id="BKCP01004417">
    <property type="protein sequence ID" value="GER31061.1"/>
    <property type="molecule type" value="Genomic_DNA"/>
</dbReference>
<name>A0A5A7PE83_STRAF</name>
<dbReference type="Pfam" id="PF09409">
    <property type="entry name" value="PUB"/>
    <property type="match status" value="1"/>
</dbReference>
<keyword evidence="2" id="KW-0227">DNA damage</keyword>
<dbReference type="InterPro" id="IPR018997">
    <property type="entry name" value="PUB_domain"/>
</dbReference>
<evidence type="ECO:0000256" key="5">
    <source>
        <dbReference type="ARBA" id="ARBA00023204"/>
    </source>
</evidence>
<evidence type="ECO:0000313" key="9">
    <source>
        <dbReference type="Proteomes" id="UP000325081"/>
    </source>
</evidence>
<dbReference type="GO" id="GO:0006281">
    <property type="term" value="P:DNA repair"/>
    <property type="evidence" value="ECO:0007669"/>
    <property type="project" value="UniProtKB-KW"/>
</dbReference>
<dbReference type="SMART" id="SM00580">
    <property type="entry name" value="PUG"/>
    <property type="match status" value="1"/>
</dbReference>
<dbReference type="SUPFAM" id="SSF54236">
    <property type="entry name" value="Ubiquitin-like"/>
    <property type="match status" value="1"/>
</dbReference>
<evidence type="ECO:0000259" key="7">
    <source>
        <dbReference type="SMART" id="SM00734"/>
    </source>
</evidence>
<evidence type="ECO:0000313" key="8">
    <source>
        <dbReference type="EMBL" id="GER31061.1"/>
    </source>
</evidence>
<feature type="region of interest" description="Disordered" evidence="6">
    <location>
        <begin position="1"/>
        <end position="76"/>
    </location>
</feature>
<evidence type="ECO:0000256" key="3">
    <source>
        <dbReference type="ARBA" id="ARBA00022771"/>
    </source>
</evidence>
<feature type="compositionally biased region" description="Basic and acidic residues" evidence="6">
    <location>
        <begin position="60"/>
        <end position="69"/>
    </location>
</feature>
<feature type="domain" description="UBZ4-type" evidence="7">
    <location>
        <begin position="90"/>
        <end position="114"/>
    </location>
</feature>
<dbReference type="Proteomes" id="UP000325081">
    <property type="component" value="Unassembled WGS sequence"/>
</dbReference>
<dbReference type="SMART" id="SM00734">
    <property type="entry name" value="ZnF_Rad18"/>
    <property type="match status" value="1"/>
</dbReference>
<dbReference type="PANTHER" id="PTHR47694">
    <property type="entry name" value="PLANT UBX DOMAIN-CONTAINING PROTEIN 2"/>
    <property type="match status" value="1"/>
</dbReference>
<keyword evidence="3" id="KW-0863">Zinc-finger</keyword>
<dbReference type="InterPro" id="IPR029071">
    <property type="entry name" value="Ubiquitin-like_domsf"/>
</dbReference>
<keyword evidence="5" id="KW-0234">DNA repair</keyword>
<protein>
    <submittedName>
        <fullName evidence="8">UBX domain-containing protein</fullName>
    </submittedName>
</protein>
<dbReference type="OrthoDB" id="49605at2759"/>
<dbReference type="CDD" id="cd09212">
    <property type="entry name" value="PUB"/>
    <property type="match status" value="1"/>
</dbReference>
<dbReference type="SUPFAM" id="SSF143503">
    <property type="entry name" value="PUG domain-like"/>
    <property type="match status" value="1"/>
</dbReference>
<keyword evidence="9" id="KW-1185">Reference proteome</keyword>
<evidence type="ECO:0000256" key="6">
    <source>
        <dbReference type="SAM" id="MobiDB-lite"/>
    </source>
</evidence>
<keyword evidence="1" id="KW-0479">Metal-binding</keyword>
<dbReference type="Gene3D" id="1.20.58.2190">
    <property type="match status" value="1"/>
</dbReference>
<dbReference type="GO" id="GO:0008270">
    <property type="term" value="F:zinc ion binding"/>
    <property type="evidence" value="ECO:0007669"/>
    <property type="project" value="UniProtKB-KW"/>
</dbReference>
<evidence type="ECO:0000256" key="2">
    <source>
        <dbReference type="ARBA" id="ARBA00022763"/>
    </source>
</evidence>
<dbReference type="Gene3D" id="3.30.160.60">
    <property type="entry name" value="Classic Zinc Finger"/>
    <property type="match status" value="1"/>
</dbReference>
<organism evidence="8 9">
    <name type="scientific">Striga asiatica</name>
    <name type="common">Asiatic witchweed</name>
    <name type="synonym">Buchnera asiatica</name>
    <dbReference type="NCBI Taxonomy" id="4170"/>
    <lineage>
        <taxon>Eukaryota</taxon>
        <taxon>Viridiplantae</taxon>
        <taxon>Streptophyta</taxon>
        <taxon>Embryophyta</taxon>
        <taxon>Tracheophyta</taxon>
        <taxon>Spermatophyta</taxon>
        <taxon>Magnoliopsida</taxon>
        <taxon>eudicotyledons</taxon>
        <taxon>Gunneridae</taxon>
        <taxon>Pentapetalae</taxon>
        <taxon>asterids</taxon>
        <taxon>lamiids</taxon>
        <taxon>Lamiales</taxon>
        <taxon>Orobanchaceae</taxon>
        <taxon>Buchnereae</taxon>
        <taxon>Striga</taxon>
    </lineage>
</organism>
<evidence type="ECO:0000256" key="4">
    <source>
        <dbReference type="ARBA" id="ARBA00022833"/>
    </source>
</evidence>
<dbReference type="AlphaFoldDB" id="A0A5A7PE83"/>
<gene>
    <name evidence="8" type="ORF">STAS_07038</name>
</gene>
<dbReference type="InterPro" id="IPR036339">
    <property type="entry name" value="PUB-like_dom_sf"/>
</dbReference>
<keyword evidence="4" id="KW-0862">Zinc</keyword>
<dbReference type="PANTHER" id="PTHR47694:SF1">
    <property type="entry name" value="PLANT UBX DOMAIN-CONTAINING PROTEIN 2"/>
    <property type="match status" value="1"/>
</dbReference>
<evidence type="ECO:0000256" key="1">
    <source>
        <dbReference type="ARBA" id="ARBA00022723"/>
    </source>
</evidence>
<proteinExistence type="predicted"/>
<accession>A0A5A7PE83</accession>
<comment type="caution">
    <text evidence="8">The sequence shown here is derived from an EMBL/GenBank/DDBJ whole genome shotgun (WGS) entry which is preliminary data.</text>
</comment>
<dbReference type="InterPro" id="IPR006642">
    <property type="entry name" value="Rad18_UBZ4"/>
</dbReference>
<reference evidence="9" key="1">
    <citation type="journal article" date="2019" name="Curr. Biol.">
        <title>Genome Sequence of Striga asiatica Provides Insight into the Evolution of Plant Parasitism.</title>
        <authorList>
            <person name="Yoshida S."/>
            <person name="Kim S."/>
            <person name="Wafula E.K."/>
            <person name="Tanskanen J."/>
            <person name="Kim Y.M."/>
            <person name="Honaas L."/>
            <person name="Yang Z."/>
            <person name="Spallek T."/>
            <person name="Conn C.E."/>
            <person name="Ichihashi Y."/>
            <person name="Cheong K."/>
            <person name="Cui S."/>
            <person name="Der J.P."/>
            <person name="Gundlach H."/>
            <person name="Jiao Y."/>
            <person name="Hori C."/>
            <person name="Ishida J.K."/>
            <person name="Kasahara H."/>
            <person name="Kiba T."/>
            <person name="Kim M.S."/>
            <person name="Koo N."/>
            <person name="Laohavisit A."/>
            <person name="Lee Y.H."/>
            <person name="Lumba S."/>
            <person name="McCourt P."/>
            <person name="Mortimer J.C."/>
            <person name="Mutuku J.M."/>
            <person name="Nomura T."/>
            <person name="Sasaki-Sekimoto Y."/>
            <person name="Seto Y."/>
            <person name="Wang Y."/>
            <person name="Wakatake T."/>
            <person name="Sakakibara H."/>
            <person name="Demura T."/>
            <person name="Yamaguchi S."/>
            <person name="Yoneyama K."/>
            <person name="Manabe R.I."/>
            <person name="Nelson D.C."/>
            <person name="Schulman A.H."/>
            <person name="Timko M.P."/>
            <person name="dePamphilis C.W."/>
            <person name="Choi D."/>
            <person name="Shirasu K."/>
        </authorList>
    </citation>
    <scope>NUCLEOTIDE SEQUENCE [LARGE SCALE GENOMIC DNA]</scope>
    <source>
        <strain evidence="9">cv. UVA1</strain>
    </source>
</reference>
<dbReference type="GO" id="GO:0050832">
    <property type="term" value="P:defense response to fungus"/>
    <property type="evidence" value="ECO:0007669"/>
    <property type="project" value="TreeGrafter"/>
</dbReference>
<sequence>MDEVRDKMKATQYHHPLSSPSSLVNHKPLPAKPPAPKVRDNIAPHPKSQVRNPEKPANSKKRDMSEKGFDPFSSLITSSRRNPNGYSLQVFECPVCGKAYTSEKQISIHIDSCLNAADSGNEFGTKESDEIMNQLETSVGSYVSGKPSDGSKEIVLILLKNVVKDPANAKFRKIIIGNPKIKEAVGDVPGGIELLECVGFNLTEENGEMWLRLVKTVISLLETIRLRSCRRLFRLRLRKNLLNQSKLTDSVAAKIELPDSFYNLTAEELKRETDDRKNKIEESKLLIPKSYKEKRYKKTFPDGVVLQAIFSPSESTGALYEFVSNALKDPSLEFSLQHTDLVKHQLIPRFPANAGKAPTLEDEDLVPAALIKFRLIEADEIVFTGLCNELLLIS</sequence>
<dbReference type="GO" id="GO:0003677">
    <property type="term" value="F:DNA binding"/>
    <property type="evidence" value="ECO:0007669"/>
    <property type="project" value="InterPro"/>
</dbReference>